<organism evidence="1 2">
    <name type="scientific">Paractinoplanes tereljensis</name>
    <dbReference type="NCBI Taxonomy" id="571912"/>
    <lineage>
        <taxon>Bacteria</taxon>
        <taxon>Bacillati</taxon>
        <taxon>Actinomycetota</taxon>
        <taxon>Actinomycetes</taxon>
        <taxon>Micromonosporales</taxon>
        <taxon>Micromonosporaceae</taxon>
        <taxon>Paractinoplanes</taxon>
    </lineage>
</organism>
<dbReference type="Proteomes" id="UP000623608">
    <property type="component" value="Unassembled WGS sequence"/>
</dbReference>
<keyword evidence="2" id="KW-1185">Reference proteome</keyword>
<evidence type="ECO:0000313" key="1">
    <source>
        <dbReference type="EMBL" id="GIF26750.1"/>
    </source>
</evidence>
<sequence length="132" mass="13468">MRRLAAPALVLAVIAAGWWLLWPSPGGVRLTIGSATHIVTVTLDSARVGDHDITVSVTDRAGAPETARSIQLVAVLPTMGYLSPVQTAPSVNSGRFVAAGVSLMAPGGWQLLVTVPGAAGPDRIPVPVTVTG</sequence>
<name>A0A919TZY2_9ACTN</name>
<evidence type="ECO:0008006" key="3">
    <source>
        <dbReference type="Google" id="ProtNLM"/>
    </source>
</evidence>
<dbReference type="RefSeq" id="WP_203814550.1">
    <property type="nucleotide sequence ID" value="NZ_BOMY01000064.1"/>
</dbReference>
<accession>A0A919TZY2</accession>
<gene>
    <name evidence="1" type="ORF">Ate02nite_94800</name>
</gene>
<dbReference type="AlphaFoldDB" id="A0A919TZY2"/>
<comment type="caution">
    <text evidence="1">The sequence shown here is derived from an EMBL/GenBank/DDBJ whole genome shotgun (WGS) entry which is preliminary data.</text>
</comment>
<reference evidence="1" key="1">
    <citation type="submission" date="2021-01" db="EMBL/GenBank/DDBJ databases">
        <title>Whole genome shotgun sequence of Actinoplanes tereljensis NBRC 105297.</title>
        <authorList>
            <person name="Komaki H."/>
            <person name="Tamura T."/>
        </authorList>
    </citation>
    <scope>NUCLEOTIDE SEQUENCE</scope>
    <source>
        <strain evidence="1">NBRC 105297</strain>
    </source>
</reference>
<dbReference type="EMBL" id="BOMY01000064">
    <property type="protein sequence ID" value="GIF26750.1"/>
    <property type="molecule type" value="Genomic_DNA"/>
</dbReference>
<proteinExistence type="predicted"/>
<evidence type="ECO:0000313" key="2">
    <source>
        <dbReference type="Proteomes" id="UP000623608"/>
    </source>
</evidence>
<protein>
    <recommendedName>
        <fullName evidence="3">YtkA-like domain-containing protein</fullName>
    </recommendedName>
</protein>